<sequence length="341" mass="38718">MTANTIDEELKQTLNQSILNYLHRSGFTKTLKRFQSESKIQSDEWKISSDHLEDIYSKYVNASRPTEENGVAEPETKSKKKKKSKQDLASGGETEEVKVDAPKKAVDDIVNEPEVNETKKKDKKKKSKSNQQDAENGDVKPAEVKEDAPKEDIVNESEVNETKKKDKKKKSKSNQQDAENGDVKPDEVKEEKKSSKKRKRVLADENENESDKIETNQTVEESKEDKVDETDKPEMDGGEKSVTQKSGKKQKTGSAEPRTINAFQRVKIDQVEFAHEKLQDNSYWAKSGADVGYGAKAEEVLGQVRGRDFRHEKTKKKRGSYRGGQIDLQSHSIKFDYSDEE</sequence>
<feature type="domain" description="Srp40 C-terminal" evidence="2">
    <location>
        <begin position="263"/>
        <end position="335"/>
    </location>
</feature>
<dbReference type="InterPro" id="IPR007718">
    <property type="entry name" value="Srp40_C"/>
</dbReference>
<feature type="compositionally biased region" description="Basic and acidic residues" evidence="1">
    <location>
        <begin position="181"/>
        <end position="193"/>
    </location>
</feature>
<dbReference type="Proteomes" id="UP000245207">
    <property type="component" value="Unassembled WGS sequence"/>
</dbReference>
<accession>A0A2U1MH99</accession>
<reference evidence="4 5" key="1">
    <citation type="journal article" date="2018" name="Mol. Plant">
        <title>The genome of Artemisia annua provides insight into the evolution of Asteraceae family and artemisinin biosynthesis.</title>
        <authorList>
            <person name="Shen Q."/>
            <person name="Zhang L."/>
            <person name="Liao Z."/>
            <person name="Wang S."/>
            <person name="Yan T."/>
            <person name="Shi P."/>
            <person name="Liu M."/>
            <person name="Fu X."/>
            <person name="Pan Q."/>
            <person name="Wang Y."/>
            <person name="Lv Z."/>
            <person name="Lu X."/>
            <person name="Zhang F."/>
            <person name="Jiang W."/>
            <person name="Ma Y."/>
            <person name="Chen M."/>
            <person name="Hao X."/>
            <person name="Li L."/>
            <person name="Tang Y."/>
            <person name="Lv G."/>
            <person name="Zhou Y."/>
            <person name="Sun X."/>
            <person name="Brodelius P.E."/>
            <person name="Rose J.K.C."/>
            <person name="Tang K."/>
        </authorList>
    </citation>
    <scope>NUCLEOTIDE SEQUENCE [LARGE SCALE GENOMIC DNA]</scope>
    <source>
        <strain evidence="5">cv. Huhao1</strain>
        <tissue evidence="4">Leaf</tissue>
    </source>
</reference>
<feature type="compositionally biased region" description="Basic and acidic residues" evidence="1">
    <location>
        <begin position="137"/>
        <end position="153"/>
    </location>
</feature>
<dbReference type="InterPro" id="IPR056795">
    <property type="entry name" value="PAC1-like_LisH-like_dom"/>
</dbReference>
<feature type="compositionally biased region" description="Basic and acidic residues" evidence="1">
    <location>
        <begin position="95"/>
        <end position="107"/>
    </location>
</feature>
<feature type="region of interest" description="Disordered" evidence="1">
    <location>
        <begin position="306"/>
        <end position="327"/>
    </location>
</feature>
<gene>
    <name evidence="4" type="ORF">CTI12_AA380490</name>
</gene>
<name>A0A2U1MH99_ARTAN</name>
<evidence type="ECO:0000313" key="4">
    <source>
        <dbReference type="EMBL" id="PWA60641.1"/>
    </source>
</evidence>
<keyword evidence="5" id="KW-1185">Reference proteome</keyword>
<dbReference type="OrthoDB" id="5599646at2759"/>
<dbReference type="GO" id="GO:0005730">
    <property type="term" value="C:nucleolus"/>
    <property type="evidence" value="ECO:0007669"/>
    <property type="project" value="InterPro"/>
</dbReference>
<evidence type="ECO:0000256" key="1">
    <source>
        <dbReference type="SAM" id="MobiDB-lite"/>
    </source>
</evidence>
<dbReference type="InterPro" id="IPR039191">
    <property type="entry name" value="Nopp140-like"/>
</dbReference>
<proteinExistence type="predicted"/>
<dbReference type="EMBL" id="PKPP01005305">
    <property type="protein sequence ID" value="PWA60641.1"/>
    <property type="molecule type" value="Genomic_DNA"/>
</dbReference>
<evidence type="ECO:0000259" key="3">
    <source>
        <dbReference type="Pfam" id="PF24951"/>
    </source>
</evidence>
<dbReference type="Pfam" id="PF05022">
    <property type="entry name" value="SRP40_C"/>
    <property type="match status" value="1"/>
</dbReference>
<dbReference type="Pfam" id="PF24951">
    <property type="entry name" value="LisH_PAC1"/>
    <property type="match status" value="1"/>
</dbReference>
<dbReference type="AlphaFoldDB" id="A0A2U1MH99"/>
<dbReference type="InterPro" id="IPR006594">
    <property type="entry name" value="LisH"/>
</dbReference>
<protein>
    <submittedName>
        <fullName evidence="4">LIS1 homology motif, SRP40</fullName>
    </submittedName>
</protein>
<feature type="region of interest" description="Disordered" evidence="1">
    <location>
        <begin position="60"/>
        <end position="261"/>
    </location>
</feature>
<dbReference type="PANTHER" id="PTHR23216">
    <property type="entry name" value="NUCLEOLAR AND COILED-BODY PHOSPHOPROTEIN 1"/>
    <property type="match status" value="1"/>
</dbReference>
<feature type="compositionally biased region" description="Basic and acidic residues" evidence="1">
    <location>
        <begin position="209"/>
        <end position="239"/>
    </location>
</feature>
<dbReference type="PANTHER" id="PTHR23216:SF1">
    <property type="entry name" value="NUCLEOLAR AND COILED-BODY PHOSPHOPROTEIN 1"/>
    <property type="match status" value="1"/>
</dbReference>
<feature type="domain" description="PAC1-like LisH-like dimerisation" evidence="3">
    <location>
        <begin position="12"/>
        <end position="42"/>
    </location>
</feature>
<dbReference type="STRING" id="35608.A0A2U1MH99"/>
<organism evidence="4 5">
    <name type="scientific">Artemisia annua</name>
    <name type="common">Sweet wormwood</name>
    <dbReference type="NCBI Taxonomy" id="35608"/>
    <lineage>
        <taxon>Eukaryota</taxon>
        <taxon>Viridiplantae</taxon>
        <taxon>Streptophyta</taxon>
        <taxon>Embryophyta</taxon>
        <taxon>Tracheophyta</taxon>
        <taxon>Spermatophyta</taxon>
        <taxon>Magnoliopsida</taxon>
        <taxon>eudicotyledons</taxon>
        <taxon>Gunneridae</taxon>
        <taxon>Pentapetalae</taxon>
        <taxon>asterids</taxon>
        <taxon>campanulids</taxon>
        <taxon>Asterales</taxon>
        <taxon>Asteraceae</taxon>
        <taxon>Asteroideae</taxon>
        <taxon>Anthemideae</taxon>
        <taxon>Artemisiinae</taxon>
        <taxon>Artemisia</taxon>
    </lineage>
</organism>
<evidence type="ECO:0000313" key="5">
    <source>
        <dbReference type="Proteomes" id="UP000245207"/>
    </source>
</evidence>
<comment type="caution">
    <text evidence="4">The sequence shown here is derived from an EMBL/GenBank/DDBJ whole genome shotgun (WGS) entry which is preliminary data.</text>
</comment>
<dbReference type="PROSITE" id="PS50896">
    <property type="entry name" value="LISH"/>
    <property type="match status" value="1"/>
</dbReference>
<dbReference type="SMART" id="SM00667">
    <property type="entry name" value="LisH"/>
    <property type="match status" value="1"/>
</dbReference>
<evidence type="ECO:0000259" key="2">
    <source>
        <dbReference type="Pfam" id="PF05022"/>
    </source>
</evidence>